<sequence length="527" mass="56039">MSNERGDQESTAATSSGASDWLDESIAFLAADLDVGLGAYGWLQASAEEEQQQGIDSMVAETRLPPTTTILPQSGLGPVSTSVASSPVASPGEFGQPRKRKSPQHSSQHYPVGGGPELDSGGTSSSRKPSKKGSAKPGAASLGWDARWAEQLLNPCAVAIEAGNLPRAQHLLYVLGELASFSGEPNHRLAAHGLRALTQRLPHAVGPAAAATVKMPPCECPTPMFSGVDPRLFRALLIRFNEVSPWFAVPNALANAAIAQAAGDGCGDRASSDSRRGHRCLARRAVADAARGAHPRATGLHAPRRPPHGRRPRGRPTGVVLRFTSRLRLLTAAAPVRQDHQPGPRHRANTMHGQPARHSHPRRDPRRLPPVPARPRHRRRAGSSTPKHQEPQPRATSPRRAGLRRPKRRQRGERVRGQAGASLDVPGLDGRCVQGPGRRREAGDGSGGRDGTGGHVEAWSGRGRTSGGEAVETAKALLRKYDGGWELVPPSPSSGAAVGLRWKGQPVSFCSLWRPAQASPELIWRGA</sequence>
<feature type="compositionally biased region" description="Low complexity" evidence="4">
    <location>
        <begin position="286"/>
        <end position="297"/>
    </location>
</feature>
<protein>
    <submittedName>
        <fullName evidence="5">Uncharacterized protein</fullName>
    </submittedName>
</protein>
<feature type="compositionally biased region" description="Gly residues" evidence="4">
    <location>
        <begin position="444"/>
        <end position="454"/>
    </location>
</feature>
<evidence type="ECO:0000256" key="1">
    <source>
        <dbReference type="ARBA" id="ARBA00023015"/>
    </source>
</evidence>
<feature type="region of interest" description="SAW" evidence="3">
    <location>
        <begin position="427"/>
        <end position="514"/>
    </location>
</feature>
<comment type="caution">
    <text evidence="5">The sequence shown here is derived from an EMBL/GenBank/DDBJ whole genome shotgun (WGS) entry which is preliminary data.</text>
</comment>
<accession>A0A8T0VQ50</accession>
<gene>
    <name evidence="5" type="ORF">PVAP13_2NG584520</name>
</gene>
<dbReference type="PROSITE" id="PS50985">
    <property type="entry name" value="GRAS"/>
    <property type="match status" value="1"/>
</dbReference>
<feature type="compositionally biased region" description="Basic residues" evidence="4">
    <location>
        <begin position="302"/>
        <end position="314"/>
    </location>
</feature>
<comment type="similarity">
    <text evidence="3">Belongs to the GRAS family.</text>
</comment>
<feature type="compositionally biased region" description="Low complexity" evidence="4">
    <location>
        <begin position="78"/>
        <end position="91"/>
    </location>
</feature>
<feature type="compositionally biased region" description="Basic residues" evidence="4">
    <location>
        <begin position="343"/>
        <end position="365"/>
    </location>
</feature>
<dbReference type="Pfam" id="PF03514">
    <property type="entry name" value="GRAS"/>
    <property type="match status" value="1"/>
</dbReference>
<evidence type="ECO:0000256" key="3">
    <source>
        <dbReference type="PROSITE-ProRule" id="PRU01191"/>
    </source>
</evidence>
<dbReference type="Proteomes" id="UP000823388">
    <property type="component" value="Chromosome 2N"/>
</dbReference>
<evidence type="ECO:0000313" key="6">
    <source>
        <dbReference type="Proteomes" id="UP000823388"/>
    </source>
</evidence>
<feature type="compositionally biased region" description="Basic residues" evidence="4">
    <location>
        <begin position="401"/>
        <end position="411"/>
    </location>
</feature>
<dbReference type="AlphaFoldDB" id="A0A8T0VQ50"/>
<reference evidence="5" key="1">
    <citation type="submission" date="2020-05" db="EMBL/GenBank/DDBJ databases">
        <title>WGS assembly of Panicum virgatum.</title>
        <authorList>
            <person name="Lovell J.T."/>
            <person name="Jenkins J."/>
            <person name="Shu S."/>
            <person name="Juenger T.E."/>
            <person name="Schmutz J."/>
        </authorList>
    </citation>
    <scope>NUCLEOTIDE SEQUENCE</scope>
    <source>
        <strain evidence="5">AP13</strain>
    </source>
</reference>
<feature type="region of interest" description="Disordered" evidence="4">
    <location>
        <begin position="48"/>
        <end position="140"/>
    </location>
</feature>
<feature type="region of interest" description="Disordered" evidence="4">
    <location>
        <begin position="286"/>
        <end position="320"/>
    </location>
</feature>
<evidence type="ECO:0000256" key="2">
    <source>
        <dbReference type="ARBA" id="ARBA00023163"/>
    </source>
</evidence>
<dbReference type="EMBL" id="CM029040">
    <property type="protein sequence ID" value="KAG2638302.1"/>
    <property type="molecule type" value="Genomic_DNA"/>
</dbReference>
<comment type="caution">
    <text evidence="3">Lacks conserved residue(s) required for the propagation of feature annotation.</text>
</comment>
<dbReference type="PANTHER" id="PTHR31636">
    <property type="entry name" value="OSJNBA0084A10.13 PROTEIN-RELATED"/>
    <property type="match status" value="1"/>
</dbReference>
<proteinExistence type="inferred from homology"/>
<name>A0A8T0VQ50_PANVG</name>
<keyword evidence="6" id="KW-1185">Reference proteome</keyword>
<evidence type="ECO:0000313" key="5">
    <source>
        <dbReference type="EMBL" id="KAG2638302.1"/>
    </source>
</evidence>
<keyword evidence="2" id="KW-0804">Transcription</keyword>
<evidence type="ECO:0000256" key="4">
    <source>
        <dbReference type="SAM" id="MobiDB-lite"/>
    </source>
</evidence>
<dbReference type="InterPro" id="IPR005202">
    <property type="entry name" value="TF_GRAS"/>
</dbReference>
<feature type="region of interest" description="Disordered" evidence="4">
    <location>
        <begin position="333"/>
        <end position="467"/>
    </location>
</feature>
<organism evidence="5 6">
    <name type="scientific">Panicum virgatum</name>
    <name type="common">Blackwell switchgrass</name>
    <dbReference type="NCBI Taxonomy" id="38727"/>
    <lineage>
        <taxon>Eukaryota</taxon>
        <taxon>Viridiplantae</taxon>
        <taxon>Streptophyta</taxon>
        <taxon>Embryophyta</taxon>
        <taxon>Tracheophyta</taxon>
        <taxon>Spermatophyta</taxon>
        <taxon>Magnoliopsida</taxon>
        <taxon>Liliopsida</taxon>
        <taxon>Poales</taxon>
        <taxon>Poaceae</taxon>
        <taxon>PACMAD clade</taxon>
        <taxon>Panicoideae</taxon>
        <taxon>Panicodae</taxon>
        <taxon>Paniceae</taxon>
        <taxon>Panicinae</taxon>
        <taxon>Panicum</taxon>
        <taxon>Panicum sect. Hiantes</taxon>
    </lineage>
</organism>
<keyword evidence="1" id="KW-0805">Transcription regulation</keyword>